<evidence type="ECO:0000313" key="1">
    <source>
        <dbReference type="EMBL" id="CAB4790734.1"/>
    </source>
</evidence>
<dbReference type="AlphaFoldDB" id="A0A6J6X5C0"/>
<gene>
    <name evidence="1" type="ORF">UFOPK2967_00931</name>
</gene>
<dbReference type="EMBL" id="CAFAAC010000077">
    <property type="protein sequence ID" value="CAB4790734.1"/>
    <property type="molecule type" value="Genomic_DNA"/>
</dbReference>
<reference evidence="1" key="1">
    <citation type="submission" date="2020-05" db="EMBL/GenBank/DDBJ databases">
        <authorList>
            <person name="Chiriac C."/>
            <person name="Salcher M."/>
            <person name="Ghai R."/>
            <person name="Kavagutti S V."/>
        </authorList>
    </citation>
    <scope>NUCLEOTIDE SEQUENCE</scope>
</reference>
<accession>A0A6J6X5C0</accession>
<name>A0A6J6X5C0_9ZZZZ</name>
<proteinExistence type="predicted"/>
<organism evidence="1">
    <name type="scientific">freshwater metagenome</name>
    <dbReference type="NCBI Taxonomy" id="449393"/>
    <lineage>
        <taxon>unclassified sequences</taxon>
        <taxon>metagenomes</taxon>
        <taxon>ecological metagenomes</taxon>
    </lineage>
</organism>
<protein>
    <submittedName>
        <fullName evidence="1">Unannotated protein</fullName>
    </submittedName>
</protein>
<sequence length="55" mass="5768">MRSQERVFILCGIAEDPTCPALNPSVTSSAPAMRRIEVASDDGPDASCTNVVTTS</sequence>